<reference evidence="8" key="1">
    <citation type="journal article" date="2019" name="Int. J. Syst. Evol. Microbiol.">
        <title>The Global Catalogue of Microorganisms (GCM) 10K type strain sequencing project: providing services to taxonomists for standard genome sequencing and annotation.</title>
        <authorList>
            <consortium name="The Broad Institute Genomics Platform"/>
            <consortium name="The Broad Institute Genome Sequencing Center for Infectious Disease"/>
            <person name="Wu L."/>
            <person name="Ma J."/>
        </authorList>
    </citation>
    <scope>NUCLEOTIDE SEQUENCE [LARGE SCALE GENOMIC DNA]</scope>
    <source>
        <strain evidence="8">JCM 17666</strain>
    </source>
</reference>
<evidence type="ECO:0000313" key="7">
    <source>
        <dbReference type="EMBL" id="GAA4337350.1"/>
    </source>
</evidence>
<dbReference type="PANTHER" id="PTHR42789:SF1">
    <property type="entry name" value="D-ISOMER SPECIFIC 2-HYDROXYACID DEHYDROGENASE FAMILY PROTEIN (AFU_ORTHOLOGUE AFUA_6G10090)"/>
    <property type="match status" value="1"/>
</dbReference>
<dbReference type="InterPro" id="IPR006140">
    <property type="entry name" value="D-isomer_DH_NAD-bd"/>
</dbReference>
<evidence type="ECO:0000313" key="8">
    <source>
        <dbReference type="Proteomes" id="UP001501671"/>
    </source>
</evidence>
<dbReference type="PANTHER" id="PTHR42789">
    <property type="entry name" value="D-ISOMER SPECIFIC 2-HYDROXYACID DEHYDROGENASE FAMILY PROTEIN (AFU_ORTHOLOGUE AFUA_6G10090)"/>
    <property type="match status" value="1"/>
</dbReference>
<dbReference type="InterPro" id="IPR036291">
    <property type="entry name" value="NAD(P)-bd_dom_sf"/>
</dbReference>
<keyword evidence="3" id="KW-0520">NAD</keyword>
<dbReference type="Proteomes" id="UP001501671">
    <property type="component" value="Unassembled WGS sequence"/>
</dbReference>
<evidence type="ECO:0000259" key="6">
    <source>
        <dbReference type="Pfam" id="PF02826"/>
    </source>
</evidence>
<dbReference type="RefSeq" id="WP_345250964.1">
    <property type="nucleotide sequence ID" value="NZ_BAABFO010000017.1"/>
</dbReference>
<dbReference type="EMBL" id="BAABFO010000017">
    <property type="protein sequence ID" value="GAA4337350.1"/>
    <property type="molecule type" value="Genomic_DNA"/>
</dbReference>
<feature type="domain" description="D-isomer specific 2-hydroxyacid dehydrogenase NAD-binding" evidence="6">
    <location>
        <begin position="116"/>
        <end position="288"/>
    </location>
</feature>
<sequence length="331" mass="35850">MKRVAILDDYLRLALKMADWSALDGLCRLDAIDHSLQTVDEAAEALAPYHVLCHLRERMPMPRALIERLPNLQCMIITGKSHRTLDTAAATEQGIVLSHVTPAGPGNGATAEIAWGLILSAARHIPLEDGHMHRGGWQHTAGMMLEGRTLGLLGLGRIGQRMARIGQAFGMRVIAWSANLTAEAAAAHGVQRVEKEELFRQADVVSIHLVLSERTHHLVGRAELALMKPEAILVNTSRGPIVDEAALVDALARRQIGGAGLDVYDVEPLPDRHPLRELDNAVLTPHLGYATRETLPAFYASMAAGVLAYLKGQPIGVSNPETLASPRQKLA</sequence>
<keyword evidence="8" id="KW-1185">Reference proteome</keyword>
<protein>
    <submittedName>
        <fullName evidence="7">D-2-hydroxyacid dehydrogenase family protein</fullName>
    </submittedName>
</protein>
<evidence type="ECO:0000256" key="1">
    <source>
        <dbReference type="ARBA" id="ARBA00005854"/>
    </source>
</evidence>
<proteinExistence type="inferred from homology"/>
<keyword evidence="2 4" id="KW-0560">Oxidoreductase</keyword>
<dbReference type="SUPFAM" id="SSF52283">
    <property type="entry name" value="Formate/glycerate dehydrogenase catalytic domain-like"/>
    <property type="match status" value="1"/>
</dbReference>
<accession>A0ABP8HCN3</accession>
<comment type="similarity">
    <text evidence="1 4">Belongs to the D-isomer specific 2-hydroxyacid dehydrogenase family.</text>
</comment>
<evidence type="ECO:0000259" key="5">
    <source>
        <dbReference type="Pfam" id="PF00389"/>
    </source>
</evidence>
<evidence type="ECO:0000256" key="4">
    <source>
        <dbReference type="RuleBase" id="RU003719"/>
    </source>
</evidence>
<gene>
    <name evidence="7" type="ORF">GCM10023144_32950</name>
</gene>
<evidence type="ECO:0000256" key="2">
    <source>
        <dbReference type="ARBA" id="ARBA00023002"/>
    </source>
</evidence>
<name>A0ABP8HCN3_9BURK</name>
<dbReference type="SUPFAM" id="SSF51735">
    <property type="entry name" value="NAD(P)-binding Rossmann-fold domains"/>
    <property type="match status" value="1"/>
</dbReference>
<dbReference type="CDD" id="cd12169">
    <property type="entry name" value="PGDH_like_1"/>
    <property type="match status" value="1"/>
</dbReference>
<evidence type="ECO:0000256" key="3">
    <source>
        <dbReference type="ARBA" id="ARBA00023027"/>
    </source>
</evidence>
<dbReference type="Pfam" id="PF00389">
    <property type="entry name" value="2-Hacid_dh"/>
    <property type="match status" value="1"/>
</dbReference>
<dbReference type="Pfam" id="PF02826">
    <property type="entry name" value="2-Hacid_dh_C"/>
    <property type="match status" value="1"/>
</dbReference>
<comment type="caution">
    <text evidence="7">The sequence shown here is derived from an EMBL/GenBank/DDBJ whole genome shotgun (WGS) entry which is preliminary data.</text>
</comment>
<feature type="domain" description="D-isomer specific 2-hydroxyacid dehydrogenase catalytic" evidence="5">
    <location>
        <begin position="37"/>
        <end position="314"/>
    </location>
</feature>
<organism evidence="7 8">
    <name type="scientific">Pigmentiphaga soli</name>
    <dbReference type="NCBI Taxonomy" id="1007095"/>
    <lineage>
        <taxon>Bacteria</taxon>
        <taxon>Pseudomonadati</taxon>
        <taxon>Pseudomonadota</taxon>
        <taxon>Betaproteobacteria</taxon>
        <taxon>Burkholderiales</taxon>
        <taxon>Alcaligenaceae</taxon>
        <taxon>Pigmentiphaga</taxon>
    </lineage>
</organism>
<dbReference type="Gene3D" id="3.40.50.720">
    <property type="entry name" value="NAD(P)-binding Rossmann-like Domain"/>
    <property type="match status" value="2"/>
</dbReference>
<dbReference type="InterPro" id="IPR050857">
    <property type="entry name" value="D-2-hydroxyacid_DH"/>
</dbReference>
<dbReference type="InterPro" id="IPR006139">
    <property type="entry name" value="D-isomer_2_OHA_DH_cat_dom"/>
</dbReference>